<dbReference type="PANTHER" id="PTHR11276">
    <property type="entry name" value="DNA POLYMERASE TYPE-X FAMILY MEMBER"/>
    <property type="match status" value="1"/>
</dbReference>
<evidence type="ECO:0000256" key="1">
    <source>
        <dbReference type="SAM" id="MobiDB-lite"/>
    </source>
</evidence>
<dbReference type="GO" id="GO:0003887">
    <property type="term" value="F:DNA-directed DNA polymerase activity"/>
    <property type="evidence" value="ECO:0007669"/>
    <property type="project" value="InterPro"/>
</dbReference>
<evidence type="ECO:0000313" key="3">
    <source>
        <dbReference type="Proteomes" id="UP001054857"/>
    </source>
</evidence>
<feature type="region of interest" description="Disordered" evidence="1">
    <location>
        <begin position="35"/>
        <end position="108"/>
    </location>
</feature>
<proteinExistence type="predicted"/>
<dbReference type="PANTHER" id="PTHR11276:SF28">
    <property type="entry name" value="DNA POLYMERASE LAMBDA"/>
    <property type="match status" value="1"/>
</dbReference>
<feature type="compositionally biased region" description="Low complexity" evidence="1">
    <location>
        <begin position="68"/>
        <end position="87"/>
    </location>
</feature>
<sequence>ATSSSDVDFIISPSPQADPRVAPLALLSGIVERLSGGGLVDPESARMIETRSHFRTSANRPKPLRMLQQQPQQQPQQQQPQQQPQQQDPSGHPSDGQQGGGGRDASAHDDSSCTWLGVWRFPSSGRYCRIDIKCYRRRCLPFAVNYFSSGTDFNRALRYWVSTRQPLMRQLASRHHP</sequence>
<evidence type="ECO:0000313" key="2">
    <source>
        <dbReference type="EMBL" id="GFR48591.1"/>
    </source>
</evidence>
<dbReference type="SUPFAM" id="SSF81995">
    <property type="entry name" value="beta-sandwich domain of Sec23/24"/>
    <property type="match status" value="1"/>
</dbReference>
<dbReference type="GO" id="GO:0005634">
    <property type="term" value="C:nucleus"/>
    <property type="evidence" value="ECO:0007669"/>
    <property type="project" value="TreeGrafter"/>
</dbReference>
<dbReference type="Gene3D" id="3.30.460.10">
    <property type="entry name" value="Beta Polymerase, domain 2"/>
    <property type="match status" value="1"/>
</dbReference>
<feature type="non-terminal residue" evidence="2">
    <location>
        <position position="1"/>
    </location>
</feature>
<reference evidence="2 3" key="1">
    <citation type="journal article" date="2021" name="Sci. Rep.">
        <title>Genome sequencing of the multicellular alga Astrephomene provides insights into convergent evolution of germ-soma differentiation.</title>
        <authorList>
            <person name="Yamashita S."/>
            <person name="Yamamoto K."/>
            <person name="Matsuzaki R."/>
            <person name="Suzuki S."/>
            <person name="Yamaguchi H."/>
            <person name="Hirooka S."/>
            <person name="Minakuchi Y."/>
            <person name="Miyagishima S."/>
            <person name="Kawachi M."/>
            <person name="Toyoda A."/>
            <person name="Nozaki H."/>
        </authorList>
    </citation>
    <scope>NUCLEOTIDE SEQUENCE [LARGE SCALE GENOMIC DNA]</scope>
    <source>
        <strain evidence="2 3">NIES-4017</strain>
    </source>
</reference>
<protein>
    <submittedName>
        <fullName evidence="2">Uncharacterized protein</fullName>
    </submittedName>
</protein>
<dbReference type="InterPro" id="IPR043519">
    <property type="entry name" value="NT_sf"/>
</dbReference>
<feature type="region of interest" description="Disordered" evidence="1">
    <location>
        <begin position="1"/>
        <end position="20"/>
    </location>
</feature>
<dbReference type="SUPFAM" id="SSF81301">
    <property type="entry name" value="Nucleotidyltransferase"/>
    <property type="match status" value="1"/>
</dbReference>
<organism evidence="2 3">
    <name type="scientific">Astrephomene gubernaculifera</name>
    <dbReference type="NCBI Taxonomy" id="47775"/>
    <lineage>
        <taxon>Eukaryota</taxon>
        <taxon>Viridiplantae</taxon>
        <taxon>Chlorophyta</taxon>
        <taxon>core chlorophytes</taxon>
        <taxon>Chlorophyceae</taxon>
        <taxon>CS clade</taxon>
        <taxon>Chlamydomonadales</taxon>
        <taxon>Astrephomenaceae</taxon>
        <taxon>Astrephomene</taxon>
    </lineage>
</organism>
<dbReference type="EMBL" id="BMAR01000024">
    <property type="protein sequence ID" value="GFR48591.1"/>
    <property type="molecule type" value="Genomic_DNA"/>
</dbReference>
<dbReference type="Proteomes" id="UP001054857">
    <property type="component" value="Unassembled WGS sequence"/>
</dbReference>
<gene>
    <name evidence="2" type="ORF">Agub_g10495</name>
</gene>
<dbReference type="GO" id="GO:0003677">
    <property type="term" value="F:DNA binding"/>
    <property type="evidence" value="ECO:0007669"/>
    <property type="project" value="InterPro"/>
</dbReference>
<dbReference type="InterPro" id="IPR022312">
    <property type="entry name" value="DNA_pol_X"/>
</dbReference>
<keyword evidence="3" id="KW-1185">Reference proteome</keyword>
<accession>A0AAD3HPW6</accession>
<comment type="caution">
    <text evidence="2">The sequence shown here is derived from an EMBL/GenBank/DDBJ whole genome shotgun (WGS) entry which is preliminary data.</text>
</comment>
<name>A0AAD3HPW6_9CHLO</name>
<dbReference type="AlphaFoldDB" id="A0AAD3HPW6"/>
<feature type="compositionally biased region" description="Basic and acidic residues" evidence="1">
    <location>
        <begin position="43"/>
        <end position="52"/>
    </location>
</feature>
<feature type="non-terminal residue" evidence="2">
    <location>
        <position position="177"/>
    </location>
</feature>
<dbReference type="GO" id="GO:0006303">
    <property type="term" value="P:double-strand break repair via nonhomologous end joining"/>
    <property type="evidence" value="ECO:0007669"/>
    <property type="project" value="TreeGrafter"/>
</dbReference>